<dbReference type="InterPro" id="IPR007219">
    <property type="entry name" value="XnlR_reg_dom"/>
</dbReference>
<dbReference type="CDD" id="cd12148">
    <property type="entry name" value="fungal_TF_MHR"/>
    <property type="match status" value="1"/>
</dbReference>
<keyword evidence="1" id="KW-0539">Nucleus</keyword>
<evidence type="ECO:0000313" key="4">
    <source>
        <dbReference type="Proteomes" id="UP001610334"/>
    </source>
</evidence>
<dbReference type="EMBL" id="JBFXLT010000111">
    <property type="protein sequence ID" value="KAL2808496.1"/>
    <property type="molecule type" value="Genomic_DNA"/>
</dbReference>
<evidence type="ECO:0000259" key="2">
    <source>
        <dbReference type="Pfam" id="PF04082"/>
    </source>
</evidence>
<gene>
    <name evidence="3" type="ORF">BJX63DRAFT_439391</name>
</gene>
<feature type="domain" description="Xylanolytic transcriptional activator regulatory" evidence="2">
    <location>
        <begin position="51"/>
        <end position="221"/>
    </location>
</feature>
<dbReference type="Pfam" id="PF04082">
    <property type="entry name" value="Fungal_trans"/>
    <property type="match status" value="1"/>
</dbReference>
<sequence length="489" mass="54809">MSSSENKSENALSCRRFQARAFACIEFDLRSELFASGSLPLPSTALRDLILHSYLHWVHPLVPLLEFPYLLQRLLQDDDRNFPHIFLYQAILYAGSSFLDPLQLQEAGLPSRQYIGRVLRGRARLLYTAKTERNPIIEAQGLVLLSIRENLSEAALSESRLWVHQALSAAVQAALLPAKDDNTLQEKDHLFTILSSLHDRLFWSLYTADLAISLALDTPFQIPQLPPRDSQFISAAFAGIEISPAAALAAEPHTNLHVSCELPSPGPCNQLAQIMTQRSKLIRLVYYLLAPTNPKRNPNITLDSVTRHALSYGPKPPILLLQISQLDPQHLDLAETHLKAWLDDLPSSARYEPISLLTLPKEDAGPRQLSTGFVLAVHRAALHILCLALMLALYEGKVRSTTVAAQSTCVLMEEHACPHRHRRRHIASELVQTWSTLAAAQAIPFLPSYCLFSLRLAREVFDKWSRSKKPEYAKWAVGSCDRFLAMGFE</sequence>
<evidence type="ECO:0000313" key="3">
    <source>
        <dbReference type="EMBL" id="KAL2808496.1"/>
    </source>
</evidence>
<protein>
    <recommendedName>
        <fullName evidence="2">Xylanolytic transcriptional activator regulatory domain-containing protein</fullName>
    </recommendedName>
</protein>
<evidence type="ECO:0000256" key="1">
    <source>
        <dbReference type="ARBA" id="ARBA00023242"/>
    </source>
</evidence>
<organism evidence="3 4">
    <name type="scientific">Aspergillus granulosus</name>
    <dbReference type="NCBI Taxonomy" id="176169"/>
    <lineage>
        <taxon>Eukaryota</taxon>
        <taxon>Fungi</taxon>
        <taxon>Dikarya</taxon>
        <taxon>Ascomycota</taxon>
        <taxon>Pezizomycotina</taxon>
        <taxon>Eurotiomycetes</taxon>
        <taxon>Eurotiomycetidae</taxon>
        <taxon>Eurotiales</taxon>
        <taxon>Aspergillaceae</taxon>
        <taxon>Aspergillus</taxon>
        <taxon>Aspergillus subgen. Nidulantes</taxon>
    </lineage>
</organism>
<name>A0ABR4GZA2_9EURO</name>
<proteinExistence type="predicted"/>
<dbReference type="InterPro" id="IPR052761">
    <property type="entry name" value="Fungal_Detox/Toxin_TFs"/>
</dbReference>
<dbReference type="PANTHER" id="PTHR47425:SF3">
    <property type="entry name" value="ZN(II)2CYS6 TRANSCRIPTION FACTOR (EUROFUNG)"/>
    <property type="match status" value="1"/>
</dbReference>
<keyword evidence="4" id="KW-1185">Reference proteome</keyword>
<dbReference type="Proteomes" id="UP001610334">
    <property type="component" value="Unassembled WGS sequence"/>
</dbReference>
<accession>A0ABR4GZA2</accession>
<dbReference type="PANTHER" id="PTHR47425">
    <property type="entry name" value="FARB-RELATED"/>
    <property type="match status" value="1"/>
</dbReference>
<reference evidence="3 4" key="1">
    <citation type="submission" date="2024-07" db="EMBL/GenBank/DDBJ databases">
        <title>Section-level genome sequencing and comparative genomics of Aspergillus sections Usti and Cavernicolus.</title>
        <authorList>
            <consortium name="Lawrence Berkeley National Laboratory"/>
            <person name="Nybo J.L."/>
            <person name="Vesth T.C."/>
            <person name="Theobald S."/>
            <person name="Frisvad J.C."/>
            <person name="Larsen T.O."/>
            <person name="Kjaerboelling I."/>
            <person name="Rothschild-Mancinelli K."/>
            <person name="Lyhne E.K."/>
            <person name="Kogle M.E."/>
            <person name="Barry K."/>
            <person name="Clum A."/>
            <person name="Na H."/>
            <person name="Ledsgaard L."/>
            <person name="Lin J."/>
            <person name="Lipzen A."/>
            <person name="Kuo A."/>
            <person name="Riley R."/>
            <person name="Mondo S."/>
            <person name="Labutti K."/>
            <person name="Haridas S."/>
            <person name="Pangalinan J."/>
            <person name="Salamov A.A."/>
            <person name="Simmons B.A."/>
            <person name="Magnuson J.K."/>
            <person name="Chen J."/>
            <person name="Drula E."/>
            <person name="Henrissat B."/>
            <person name="Wiebenga A."/>
            <person name="Lubbers R.J."/>
            <person name="Gomes A.C."/>
            <person name="Makela M.R."/>
            <person name="Stajich J."/>
            <person name="Grigoriev I.V."/>
            <person name="Mortensen U.H."/>
            <person name="De Vries R.P."/>
            <person name="Baker S.E."/>
            <person name="Andersen M.R."/>
        </authorList>
    </citation>
    <scope>NUCLEOTIDE SEQUENCE [LARGE SCALE GENOMIC DNA]</scope>
    <source>
        <strain evidence="3 4">CBS 588.65</strain>
    </source>
</reference>
<comment type="caution">
    <text evidence="3">The sequence shown here is derived from an EMBL/GenBank/DDBJ whole genome shotgun (WGS) entry which is preliminary data.</text>
</comment>